<keyword evidence="3" id="KW-0479">Metal-binding</keyword>
<evidence type="ECO:0000256" key="1">
    <source>
        <dbReference type="ARBA" id="ARBA00001936"/>
    </source>
</evidence>
<evidence type="ECO:0000256" key="6">
    <source>
        <dbReference type="ARBA" id="ARBA00023211"/>
    </source>
</evidence>
<protein>
    <submittedName>
        <fullName evidence="8">CoA pyrophosphatase</fullName>
    </submittedName>
</protein>
<dbReference type="PANTHER" id="PTHR12992">
    <property type="entry name" value="NUDIX HYDROLASE"/>
    <property type="match status" value="1"/>
</dbReference>
<evidence type="ECO:0000313" key="9">
    <source>
        <dbReference type="Proteomes" id="UP000305888"/>
    </source>
</evidence>
<dbReference type="RefSeq" id="WP_138571951.1">
    <property type="nucleotide sequence ID" value="NZ_CP040818.1"/>
</dbReference>
<keyword evidence="6" id="KW-0464">Manganese</keyword>
<dbReference type="NCBIfam" id="NF007980">
    <property type="entry name" value="PRK10707.1"/>
    <property type="match status" value="1"/>
</dbReference>
<evidence type="ECO:0000256" key="3">
    <source>
        <dbReference type="ARBA" id="ARBA00022723"/>
    </source>
</evidence>
<evidence type="ECO:0000256" key="4">
    <source>
        <dbReference type="ARBA" id="ARBA00022801"/>
    </source>
</evidence>
<dbReference type="OrthoDB" id="9802805at2"/>
<dbReference type="AlphaFoldDB" id="A0A5B8FZ60"/>
<organism evidence="8 9">
    <name type="scientific">Paroceanicella profunda</name>
    <dbReference type="NCBI Taxonomy" id="2579971"/>
    <lineage>
        <taxon>Bacteria</taxon>
        <taxon>Pseudomonadati</taxon>
        <taxon>Pseudomonadota</taxon>
        <taxon>Alphaproteobacteria</taxon>
        <taxon>Rhodobacterales</taxon>
        <taxon>Paracoccaceae</taxon>
        <taxon>Paroceanicella</taxon>
    </lineage>
</organism>
<dbReference type="Proteomes" id="UP000305888">
    <property type="component" value="Chromosome"/>
</dbReference>
<dbReference type="PROSITE" id="PS51462">
    <property type="entry name" value="NUDIX"/>
    <property type="match status" value="1"/>
</dbReference>
<keyword evidence="5" id="KW-0460">Magnesium</keyword>
<evidence type="ECO:0000313" key="8">
    <source>
        <dbReference type="EMBL" id="QDL91999.1"/>
    </source>
</evidence>
<keyword evidence="4" id="KW-0378">Hydrolase</keyword>
<evidence type="ECO:0000256" key="5">
    <source>
        <dbReference type="ARBA" id="ARBA00022842"/>
    </source>
</evidence>
<dbReference type="GO" id="GO:0046872">
    <property type="term" value="F:metal ion binding"/>
    <property type="evidence" value="ECO:0007669"/>
    <property type="project" value="UniProtKB-KW"/>
</dbReference>
<evidence type="ECO:0000256" key="2">
    <source>
        <dbReference type="ARBA" id="ARBA00001946"/>
    </source>
</evidence>
<name>A0A5B8FZ60_9RHOB</name>
<accession>A0A5B8FZ60</accession>
<dbReference type="InterPro" id="IPR015797">
    <property type="entry name" value="NUDIX_hydrolase-like_dom_sf"/>
</dbReference>
<dbReference type="InterPro" id="IPR045121">
    <property type="entry name" value="CoAse"/>
</dbReference>
<dbReference type="SUPFAM" id="SSF55811">
    <property type="entry name" value="Nudix"/>
    <property type="match status" value="1"/>
</dbReference>
<dbReference type="GO" id="GO:0010945">
    <property type="term" value="F:coenzyme A diphosphatase activity"/>
    <property type="evidence" value="ECO:0007669"/>
    <property type="project" value="InterPro"/>
</dbReference>
<dbReference type="EMBL" id="CP040818">
    <property type="protein sequence ID" value="QDL91999.1"/>
    <property type="molecule type" value="Genomic_DNA"/>
</dbReference>
<dbReference type="InterPro" id="IPR000086">
    <property type="entry name" value="NUDIX_hydrolase_dom"/>
</dbReference>
<proteinExistence type="predicted"/>
<dbReference type="Pfam" id="PF00293">
    <property type="entry name" value="NUDIX"/>
    <property type="match status" value="1"/>
</dbReference>
<reference evidence="8 9" key="1">
    <citation type="submission" date="2019-06" db="EMBL/GenBank/DDBJ databases">
        <title>Genome sequence of Rhodobacteraceae bacterium D4M1.</title>
        <authorList>
            <person name="Cao J."/>
        </authorList>
    </citation>
    <scope>NUCLEOTIDE SEQUENCE [LARGE SCALE GENOMIC DNA]</scope>
    <source>
        <strain evidence="8 9">D4M1</strain>
    </source>
</reference>
<comment type="cofactor">
    <cofactor evidence="2">
        <name>Mg(2+)</name>
        <dbReference type="ChEBI" id="CHEBI:18420"/>
    </cofactor>
</comment>
<dbReference type="KEGG" id="ppru:FDP22_09560"/>
<dbReference type="PANTHER" id="PTHR12992:SF11">
    <property type="entry name" value="MITOCHONDRIAL COENZYME A DIPHOSPHATASE NUDT8"/>
    <property type="match status" value="1"/>
</dbReference>
<dbReference type="Gene3D" id="3.90.79.10">
    <property type="entry name" value="Nucleoside Triphosphate Pyrophosphohydrolase"/>
    <property type="match status" value="1"/>
</dbReference>
<comment type="cofactor">
    <cofactor evidence="1">
        <name>Mn(2+)</name>
        <dbReference type="ChEBI" id="CHEBI:29035"/>
    </cofactor>
</comment>
<gene>
    <name evidence="8" type="ORF">FDP22_09560</name>
</gene>
<feature type="domain" description="Nudix hydrolase" evidence="7">
    <location>
        <begin position="33"/>
        <end position="166"/>
    </location>
</feature>
<dbReference type="CDD" id="cd03426">
    <property type="entry name" value="NUDIX_CoAse_Nudt7"/>
    <property type="match status" value="1"/>
</dbReference>
<evidence type="ECO:0000259" key="7">
    <source>
        <dbReference type="PROSITE" id="PS51462"/>
    </source>
</evidence>
<keyword evidence="9" id="KW-1185">Reference proteome</keyword>
<sequence>MIIEAVRTPSQGGSSDFDLNPDAKLLLPPGRKLRPAAVLCPLIERRQGVQVILTRRATALRHHAGQVAFPGGKVDPTDAGPLDAALREAHEEIGLAPEEVEIIGPIDGHETVTGFAISPFVGFVAESFVPVPEAGEVEEVFEVPLDFLMDPANHRRGHRIQDGNRRYFYEMPFRQHYIWGATARILKGLSLRLGALERA</sequence>